<name>A0ABW4HVA2_9BACI</name>
<feature type="domain" description="N-acetyltransferase" evidence="3">
    <location>
        <begin position="7"/>
        <end position="167"/>
    </location>
</feature>
<dbReference type="PROSITE" id="PS51186">
    <property type="entry name" value="GNAT"/>
    <property type="match status" value="1"/>
</dbReference>
<proteinExistence type="predicted"/>
<dbReference type="SUPFAM" id="SSF55729">
    <property type="entry name" value="Acyl-CoA N-acyltransferases (Nat)"/>
    <property type="match status" value="1"/>
</dbReference>
<evidence type="ECO:0000256" key="1">
    <source>
        <dbReference type="ARBA" id="ARBA00022679"/>
    </source>
</evidence>
<dbReference type="Proteomes" id="UP001597221">
    <property type="component" value="Unassembled WGS sequence"/>
</dbReference>
<protein>
    <submittedName>
        <fullName evidence="4">GNAT family N-acetyltransferase</fullName>
        <ecNumber evidence="4">2.3.1.-</ecNumber>
    </submittedName>
</protein>
<dbReference type="PANTHER" id="PTHR43877">
    <property type="entry name" value="AMINOALKYLPHOSPHONATE N-ACETYLTRANSFERASE-RELATED-RELATED"/>
    <property type="match status" value="1"/>
</dbReference>
<evidence type="ECO:0000313" key="4">
    <source>
        <dbReference type="EMBL" id="MFD1609476.1"/>
    </source>
</evidence>
<evidence type="ECO:0000256" key="2">
    <source>
        <dbReference type="ARBA" id="ARBA00023315"/>
    </source>
</evidence>
<keyword evidence="1 4" id="KW-0808">Transferase</keyword>
<dbReference type="EMBL" id="JBHUDE010000157">
    <property type="protein sequence ID" value="MFD1609476.1"/>
    <property type="molecule type" value="Genomic_DNA"/>
</dbReference>
<dbReference type="Gene3D" id="3.40.630.30">
    <property type="match status" value="1"/>
</dbReference>
<gene>
    <name evidence="4" type="ORF">ACFSBH_17805</name>
</gene>
<dbReference type="Pfam" id="PF00583">
    <property type="entry name" value="Acetyltransf_1"/>
    <property type="match status" value="1"/>
</dbReference>
<dbReference type="CDD" id="cd04301">
    <property type="entry name" value="NAT_SF"/>
    <property type="match status" value="1"/>
</dbReference>
<keyword evidence="2 4" id="KW-0012">Acyltransferase</keyword>
<reference evidence="5" key="1">
    <citation type="journal article" date="2019" name="Int. J. Syst. Evol. Microbiol.">
        <title>The Global Catalogue of Microorganisms (GCM) 10K type strain sequencing project: providing services to taxonomists for standard genome sequencing and annotation.</title>
        <authorList>
            <consortium name="The Broad Institute Genomics Platform"/>
            <consortium name="The Broad Institute Genome Sequencing Center for Infectious Disease"/>
            <person name="Wu L."/>
            <person name="Ma J."/>
        </authorList>
    </citation>
    <scope>NUCLEOTIDE SEQUENCE [LARGE SCALE GENOMIC DNA]</scope>
    <source>
        <strain evidence="5">CGMCC 1.12376</strain>
    </source>
</reference>
<dbReference type="GO" id="GO:0016746">
    <property type="term" value="F:acyltransferase activity"/>
    <property type="evidence" value="ECO:0007669"/>
    <property type="project" value="UniProtKB-KW"/>
</dbReference>
<evidence type="ECO:0000259" key="3">
    <source>
        <dbReference type="PROSITE" id="PS51186"/>
    </source>
</evidence>
<accession>A0ABW4HVA2</accession>
<dbReference type="InterPro" id="IPR000182">
    <property type="entry name" value="GNAT_dom"/>
</dbReference>
<dbReference type="PANTHER" id="PTHR43877:SF2">
    <property type="entry name" value="AMINOALKYLPHOSPHONATE N-ACETYLTRANSFERASE-RELATED"/>
    <property type="match status" value="1"/>
</dbReference>
<comment type="caution">
    <text evidence="4">The sequence shown here is derived from an EMBL/GenBank/DDBJ whole genome shotgun (WGS) entry which is preliminary data.</text>
</comment>
<dbReference type="RefSeq" id="WP_379598910.1">
    <property type="nucleotide sequence ID" value="NZ_JBHUDE010000157.1"/>
</dbReference>
<sequence>MSFLIGYKVTVAQKDDIEGVLSLLKDVAHHLKEKGSKQWETLLNGEEDHELIKAIEQEQTYIVKKENATIATFTIYPHASDWDKMLWKGDGEAVYLHKLAISPNEAGKGLGQQILSWLENNLRKKEIYKLRLDCIGDNEKLNRFYDNAGFQKIGNSHGFSLYEKNLKQSLSQKR</sequence>
<dbReference type="EC" id="2.3.1.-" evidence="4"/>
<dbReference type="InterPro" id="IPR016181">
    <property type="entry name" value="Acyl_CoA_acyltransferase"/>
</dbReference>
<dbReference type="InterPro" id="IPR050832">
    <property type="entry name" value="Bact_Acetyltransf"/>
</dbReference>
<keyword evidence="5" id="KW-1185">Reference proteome</keyword>
<evidence type="ECO:0000313" key="5">
    <source>
        <dbReference type="Proteomes" id="UP001597221"/>
    </source>
</evidence>
<organism evidence="4 5">
    <name type="scientific">Oceanobacillus luteolus</name>
    <dbReference type="NCBI Taxonomy" id="1274358"/>
    <lineage>
        <taxon>Bacteria</taxon>
        <taxon>Bacillati</taxon>
        <taxon>Bacillota</taxon>
        <taxon>Bacilli</taxon>
        <taxon>Bacillales</taxon>
        <taxon>Bacillaceae</taxon>
        <taxon>Oceanobacillus</taxon>
    </lineage>
</organism>